<keyword evidence="2" id="KW-0732">Signal</keyword>
<comment type="caution">
    <text evidence="4">The sequence shown here is derived from an EMBL/GenBank/DDBJ whole genome shotgun (WGS) entry which is preliminary data.</text>
</comment>
<name>J1HMU3_9ACTO</name>
<reference evidence="4 5" key="1">
    <citation type="submission" date="2012-05" db="EMBL/GenBank/DDBJ databases">
        <authorList>
            <person name="Harkins D.M."/>
            <person name="Madupu R."/>
            <person name="Durkin A.S."/>
            <person name="Torralba M."/>
            <person name="Methe B."/>
            <person name="Sutton G.G."/>
            <person name="Nelson K.E."/>
        </authorList>
    </citation>
    <scope>NUCLEOTIDE SEQUENCE [LARGE SCALE GENOMIC DNA]</scope>
    <source>
        <strain evidence="4 5">F0489</strain>
    </source>
</reference>
<organism evidence="4 5">
    <name type="scientific">Actinomyces massiliensis F0489</name>
    <dbReference type="NCBI Taxonomy" id="1125718"/>
    <lineage>
        <taxon>Bacteria</taxon>
        <taxon>Bacillati</taxon>
        <taxon>Actinomycetota</taxon>
        <taxon>Actinomycetes</taxon>
        <taxon>Actinomycetales</taxon>
        <taxon>Actinomycetaceae</taxon>
        <taxon>Actinomyces</taxon>
    </lineage>
</organism>
<evidence type="ECO:0000256" key="2">
    <source>
        <dbReference type="SAM" id="SignalP"/>
    </source>
</evidence>
<dbReference type="RefSeq" id="WP_008730148.1">
    <property type="nucleotide sequence ID" value="NZ_AKFT01000039.1"/>
</dbReference>
<gene>
    <name evidence="4" type="ORF">HMPREF1318_1719</name>
</gene>
<evidence type="ECO:0000313" key="4">
    <source>
        <dbReference type="EMBL" id="EJF46913.1"/>
    </source>
</evidence>
<dbReference type="eggNOG" id="COG2931">
    <property type="taxonomic scope" value="Bacteria"/>
</dbReference>
<protein>
    <submittedName>
        <fullName evidence="4">Periplasmic copper-binding protein NosD</fullName>
    </submittedName>
</protein>
<dbReference type="Gene3D" id="2.150.10.10">
    <property type="entry name" value="Serralysin-like metalloprotease, C-terminal"/>
    <property type="match status" value="1"/>
</dbReference>
<accession>J1HMU3</accession>
<dbReference type="SMART" id="SM00710">
    <property type="entry name" value="PbH1"/>
    <property type="match status" value="9"/>
</dbReference>
<dbReference type="InterPro" id="IPR012334">
    <property type="entry name" value="Pectin_lyas_fold"/>
</dbReference>
<dbReference type="SUPFAM" id="SSF51126">
    <property type="entry name" value="Pectin lyase-like"/>
    <property type="match status" value="1"/>
</dbReference>
<keyword evidence="5" id="KW-1185">Reference proteome</keyword>
<evidence type="ECO:0000259" key="3">
    <source>
        <dbReference type="Pfam" id="PF05048"/>
    </source>
</evidence>
<feature type="compositionally biased region" description="Polar residues" evidence="1">
    <location>
        <begin position="665"/>
        <end position="677"/>
    </location>
</feature>
<dbReference type="Pfam" id="PF05048">
    <property type="entry name" value="NosD"/>
    <property type="match status" value="1"/>
</dbReference>
<dbReference type="InterPro" id="IPR018511">
    <property type="entry name" value="Hemolysin-typ_Ca-bd_CS"/>
</dbReference>
<dbReference type="InterPro" id="IPR011050">
    <property type="entry name" value="Pectin_lyase_fold/virulence"/>
</dbReference>
<evidence type="ECO:0000313" key="5">
    <source>
        <dbReference type="Proteomes" id="UP000002941"/>
    </source>
</evidence>
<dbReference type="InterPro" id="IPR011049">
    <property type="entry name" value="Serralysin-like_metalloprot_C"/>
</dbReference>
<dbReference type="OrthoDB" id="3260138at2"/>
<evidence type="ECO:0000256" key="1">
    <source>
        <dbReference type="SAM" id="MobiDB-lite"/>
    </source>
</evidence>
<dbReference type="Gene3D" id="2.160.20.10">
    <property type="entry name" value="Single-stranded right-handed beta-helix, Pectin lyase-like"/>
    <property type="match status" value="1"/>
</dbReference>
<dbReference type="AlphaFoldDB" id="J1HMU3"/>
<dbReference type="EMBL" id="AKFT01000039">
    <property type="protein sequence ID" value="EJF46913.1"/>
    <property type="molecule type" value="Genomic_DNA"/>
</dbReference>
<dbReference type="PROSITE" id="PS00330">
    <property type="entry name" value="HEMOLYSIN_CALCIUM"/>
    <property type="match status" value="1"/>
</dbReference>
<dbReference type="InterPro" id="IPR006626">
    <property type="entry name" value="PbH1"/>
</dbReference>
<dbReference type="Proteomes" id="UP000002941">
    <property type="component" value="Unassembled WGS sequence"/>
</dbReference>
<dbReference type="PATRIC" id="fig|1125718.3.peg.608"/>
<feature type="domain" description="Periplasmic copper-binding protein NosD beta helix" evidence="3">
    <location>
        <begin position="311"/>
        <end position="485"/>
    </location>
</feature>
<sequence>MRPHLRRTASVLLPLSLALAGTNGPEMAHGVEPRGAATAIAAAAQDAASPVPEHQGLEASLEAQGLGQAYRDGQVTVVGSLSEARSSKASTTYIVVSDGVSHVAFTRGSTAQDGAHATVEVDGTTYGVTFTDSTDAVPLIAYDVGDDATRALTSAIDQAAALGKGVRLGAGQHYATTGSLTIPDAVPFLDGAGAVLNASIPGGTEDAPANVLVLATSSSGTTVTDLTLDLKNQEWTRGIQGNAISNTTISDVQMLNVAFVGINMVADSGPLRGLTIRDNRIKNVLGDKNTEGKPSIQLNSARQTDAAFKKSNEPVWDQYTTDGTTAANLHENSGHTITGNVIDGGYYGIGLSGVSSSTISRNTLGNNMRNISMQSRSNGNTVEGNYLSDSRSSAVHVAYESNDNTVRGNTVVTHRATAQGLLQAYQGSKSNIFSDNRVSVVGATRPSWVLYAGTDSTSTTFTGNIVSGSANHAFVAVESIWDEDSAASNLPDGMNPWTFMQKGKVTSPKDGTPAPFYGGRGDLDGITVQGNILMDSWHSPALVYAGAESSDGRDHNKTLVGNITGLKVSGNDVIGNSERQVVTHEGSTKGIGPARVSGDTSLGTTHKGANAQSGGKGDDVFILDSPQDTVTDEAGTDAAYATVTTTAPEGVEALTLLGGDAQEATGNAAGNTLTGNPADNRLAGEGGDDVLRGGEGSDTLTGGEGADTFTFDTIVDHGTDTITDFTPGQDKIALSSTVFGKLEGQWFAQAGQTTSATRVIQDGDTLYFDADGSGTSYEAVAFARLPQGVQLSAGDLTVIP</sequence>
<dbReference type="Pfam" id="PF00353">
    <property type="entry name" value="HemolysinCabind"/>
    <property type="match status" value="1"/>
</dbReference>
<feature type="region of interest" description="Disordered" evidence="1">
    <location>
        <begin position="665"/>
        <end position="705"/>
    </location>
</feature>
<feature type="signal peptide" evidence="2">
    <location>
        <begin position="1"/>
        <end position="20"/>
    </location>
</feature>
<feature type="region of interest" description="Disordered" evidence="1">
    <location>
        <begin position="583"/>
        <end position="619"/>
    </location>
</feature>
<dbReference type="GO" id="GO:0005615">
    <property type="term" value="C:extracellular space"/>
    <property type="evidence" value="ECO:0007669"/>
    <property type="project" value="InterPro"/>
</dbReference>
<dbReference type="SUPFAM" id="SSF51120">
    <property type="entry name" value="beta-Roll"/>
    <property type="match status" value="1"/>
</dbReference>
<dbReference type="GO" id="GO:0005509">
    <property type="term" value="F:calcium ion binding"/>
    <property type="evidence" value="ECO:0007669"/>
    <property type="project" value="InterPro"/>
</dbReference>
<dbReference type="InterPro" id="IPR001343">
    <property type="entry name" value="Hemolysn_Ca-bd"/>
</dbReference>
<dbReference type="PRINTS" id="PR00313">
    <property type="entry name" value="CABNDNGRPT"/>
</dbReference>
<feature type="chain" id="PRO_5039394352" evidence="2">
    <location>
        <begin position="21"/>
        <end position="800"/>
    </location>
</feature>
<proteinExistence type="predicted"/>
<dbReference type="InterPro" id="IPR007742">
    <property type="entry name" value="NosD_dom"/>
</dbReference>